<evidence type="ECO:0000256" key="1">
    <source>
        <dbReference type="SAM" id="Phobius"/>
    </source>
</evidence>
<dbReference type="Proteomes" id="UP000766246">
    <property type="component" value="Unassembled WGS sequence"/>
</dbReference>
<evidence type="ECO:0008006" key="4">
    <source>
        <dbReference type="Google" id="ProtNLM"/>
    </source>
</evidence>
<protein>
    <recommendedName>
        <fullName evidence="4">DUF4367 domain-containing protein</fullName>
    </recommendedName>
</protein>
<gene>
    <name evidence="2" type="ORF">E7272_09915</name>
</gene>
<organism evidence="2 3">
    <name type="scientific">Pseudobutyrivibrio ruminis</name>
    <dbReference type="NCBI Taxonomy" id="46206"/>
    <lineage>
        <taxon>Bacteria</taxon>
        <taxon>Bacillati</taxon>
        <taxon>Bacillota</taxon>
        <taxon>Clostridia</taxon>
        <taxon>Lachnospirales</taxon>
        <taxon>Lachnospiraceae</taxon>
        <taxon>Pseudobutyrivibrio</taxon>
    </lineage>
</organism>
<feature type="transmembrane region" description="Helical" evidence="1">
    <location>
        <begin position="53"/>
        <end position="72"/>
    </location>
</feature>
<dbReference type="EMBL" id="SVER01000025">
    <property type="protein sequence ID" value="MBE5920144.1"/>
    <property type="molecule type" value="Genomic_DNA"/>
</dbReference>
<dbReference type="AlphaFoldDB" id="A0A927YMS9"/>
<reference evidence="2" key="1">
    <citation type="submission" date="2019-04" db="EMBL/GenBank/DDBJ databases">
        <title>Evolution of Biomass-Degrading Anaerobic Consortia Revealed by Metagenomics.</title>
        <authorList>
            <person name="Peng X."/>
        </authorList>
    </citation>
    <scope>NUCLEOTIDE SEQUENCE</scope>
    <source>
        <strain evidence="2">SIG311</strain>
    </source>
</reference>
<evidence type="ECO:0000313" key="3">
    <source>
        <dbReference type="Proteomes" id="UP000766246"/>
    </source>
</evidence>
<accession>A0A927YMS9</accession>
<keyword evidence="1" id="KW-0472">Membrane</keyword>
<proteinExistence type="predicted"/>
<keyword evidence="1" id="KW-1133">Transmembrane helix</keyword>
<sequence length="264" mass="29837">MDKDLREEIIESMDAICFSPSDKKRIVANLTQAKITPIEREGKNMKKWKLPKVAVIAVTVIALTGGVAYAAGTISSTSVGSSIFDYKYTYEKLDKIYDKAGFEGYIIEEFSNGYSFDKAAVLKVNGQDENLDTVKSWNEIDVKYENAQGDEIGLALDESINIGETEDDRTPSSSRDINGIIVKYNEDEYVFLPGNMENNVPEEIKKRAENDEHYIISYGSDEEEHSTFTSINFVKDDVYYLIYGQNTTLSEDDFYSMAEEIINE</sequence>
<evidence type="ECO:0000313" key="2">
    <source>
        <dbReference type="EMBL" id="MBE5920144.1"/>
    </source>
</evidence>
<comment type="caution">
    <text evidence="2">The sequence shown here is derived from an EMBL/GenBank/DDBJ whole genome shotgun (WGS) entry which is preliminary data.</text>
</comment>
<name>A0A927YMS9_9FIRM</name>
<keyword evidence="1" id="KW-0812">Transmembrane</keyword>